<keyword evidence="2" id="KW-1133">Transmembrane helix</keyword>
<organism evidence="3">
    <name type="scientific">marine metagenome</name>
    <dbReference type="NCBI Taxonomy" id="408172"/>
    <lineage>
        <taxon>unclassified sequences</taxon>
        <taxon>metagenomes</taxon>
        <taxon>ecological metagenomes</taxon>
    </lineage>
</organism>
<dbReference type="InterPro" id="IPR052721">
    <property type="entry name" value="ET_Amicyanin"/>
</dbReference>
<feature type="region of interest" description="Disordered" evidence="1">
    <location>
        <begin position="150"/>
        <end position="214"/>
    </location>
</feature>
<evidence type="ECO:0008006" key="4">
    <source>
        <dbReference type="Google" id="ProtNLM"/>
    </source>
</evidence>
<proteinExistence type="predicted"/>
<gene>
    <name evidence="3" type="ORF">METZ01_LOCUS215200</name>
</gene>
<feature type="compositionally biased region" description="Low complexity" evidence="1">
    <location>
        <begin position="166"/>
        <end position="197"/>
    </location>
</feature>
<feature type="non-terminal residue" evidence="3">
    <location>
        <position position="1"/>
    </location>
</feature>
<name>A0A382FGZ5_9ZZZZ</name>
<dbReference type="Gene3D" id="2.60.40.420">
    <property type="entry name" value="Cupredoxins - blue copper proteins"/>
    <property type="match status" value="1"/>
</dbReference>
<dbReference type="EMBL" id="UINC01049958">
    <property type="protein sequence ID" value="SVB62346.1"/>
    <property type="molecule type" value="Genomic_DNA"/>
</dbReference>
<protein>
    <recommendedName>
        <fullName evidence="4">EfeO-type cupredoxin-like domain-containing protein</fullName>
    </recommendedName>
</protein>
<keyword evidence="2" id="KW-0812">Transmembrane</keyword>
<keyword evidence="2" id="KW-0472">Membrane</keyword>
<feature type="non-terminal residue" evidence="3">
    <location>
        <position position="283"/>
    </location>
</feature>
<evidence type="ECO:0000256" key="2">
    <source>
        <dbReference type="SAM" id="Phobius"/>
    </source>
</evidence>
<dbReference type="AlphaFoldDB" id="A0A382FGZ5"/>
<dbReference type="InterPro" id="IPR008972">
    <property type="entry name" value="Cupredoxin"/>
</dbReference>
<dbReference type="PANTHER" id="PTHR36507">
    <property type="entry name" value="BLL1555 PROTEIN"/>
    <property type="match status" value="1"/>
</dbReference>
<reference evidence="3" key="1">
    <citation type="submission" date="2018-05" db="EMBL/GenBank/DDBJ databases">
        <authorList>
            <person name="Lanie J.A."/>
            <person name="Ng W.-L."/>
            <person name="Kazmierczak K.M."/>
            <person name="Andrzejewski T.M."/>
            <person name="Davidsen T.M."/>
            <person name="Wayne K.J."/>
            <person name="Tettelin H."/>
            <person name="Glass J.I."/>
            <person name="Rusch D."/>
            <person name="Podicherti R."/>
            <person name="Tsui H.-C.T."/>
            <person name="Winkler M.E."/>
        </authorList>
    </citation>
    <scope>NUCLEOTIDE SEQUENCE</scope>
</reference>
<evidence type="ECO:0000313" key="3">
    <source>
        <dbReference type="EMBL" id="SVB62346.1"/>
    </source>
</evidence>
<feature type="transmembrane region" description="Helical" evidence="2">
    <location>
        <begin position="21"/>
        <end position="41"/>
    </location>
</feature>
<sequence length="283" mass="29947">VNIHLLPESQRLLSIQILGRAALLAFIPLITILMVGCASAGNQEPAQISKQSTEIKSKSPENSKKEITVSQTATAVHTRAPAPDKQPTREAISTPERSAAPTAVKKPTKVSRTKDVQRSHPVARPTVASKAGTAVVERLKESLNITVTPTPALSSTVEQTPKADKPTSTTVSDPTSTLDPPPASTAEPTPADTAVTPTPKPTVVPEPIPTPDVISRTTTIKGSVFSESEISVKKGTKVIWENLDGWGHTVTSTDGIFDSKTISGNMTFERVFGEPGTFGFLCV</sequence>
<accession>A0A382FGZ5</accession>
<feature type="compositionally biased region" description="Basic and acidic residues" evidence="1">
    <location>
        <begin position="53"/>
        <end position="67"/>
    </location>
</feature>
<dbReference type="SUPFAM" id="SSF49503">
    <property type="entry name" value="Cupredoxins"/>
    <property type="match status" value="1"/>
</dbReference>
<feature type="compositionally biased region" description="Polar residues" evidence="1">
    <location>
        <begin position="150"/>
        <end position="159"/>
    </location>
</feature>
<feature type="compositionally biased region" description="Pro residues" evidence="1">
    <location>
        <begin position="198"/>
        <end position="210"/>
    </location>
</feature>
<dbReference type="PANTHER" id="PTHR36507:SF1">
    <property type="entry name" value="BLL1555 PROTEIN"/>
    <property type="match status" value="1"/>
</dbReference>
<evidence type="ECO:0000256" key="1">
    <source>
        <dbReference type="SAM" id="MobiDB-lite"/>
    </source>
</evidence>
<feature type="region of interest" description="Disordered" evidence="1">
    <location>
        <begin position="45"/>
        <end position="131"/>
    </location>
</feature>